<proteinExistence type="predicted"/>
<dbReference type="CDD" id="cd17039">
    <property type="entry name" value="Ubl_ubiquitin_like"/>
    <property type="match status" value="1"/>
</dbReference>
<feature type="domain" description="Ubiquitin-like" evidence="1">
    <location>
        <begin position="118"/>
        <end position="195"/>
    </location>
</feature>
<dbReference type="Proteomes" id="UP001301769">
    <property type="component" value="Unassembled WGS sequence"/>
</dbReference>
<dbReference type="PROSITE" id="PS50053">
    <property type="entry name" value="UBIQUITIN_2"/>
    <property type="match status" value="1"/>
</dbReference>
<dbReference type="SMART" id="SM00213">
    <property type="entry name" value="UBQ"/>
    <property type="match status" value="2"/>
</dbReference>
<dbReference type="InterPro" id="IPR029071">
    <property type="entry name" value="Ubiquitin-like_domsf"/>
</dbReference>
<reference evidence="2" key="2">
    <citation type="submission" date="2023-05" db="EMBL/GenBank/DDBJ databases">
        <authorList>
            <consortium name="Lawrence Berkeley National Laboratory"/>
            <person name="Steindorff A."/>
            <person name="Hensen N."/>
            <person name="Bonometti L."/>
            <person name="Westerberg I."/>
            <person name="Brannstrom I.O."/>
            <person name="Guillou S."/>
            <person name="Cros-Aarteil S."/>
            <person name="Calhoun S."/>
            <person name="Haridas S."/>
            <person name="Kuo A."/>
            <person name="Mondo S."/>
            <person name="Pangilinan J."/>
            <person name="Riley R."/>
            <person name="Labutti K."/>
            <person name="Andreopoulos B."/>
            <person name="Lipzen A."/>
            <person name="Chen C."/>
            <person name="Yanf M."/>
            <person name="Daum C."/>
            <person name="Ng V."/>
            <person name="Clum A."/>
            <person name="Ohm R."/>
            <person name="Martin F."/>
            <person name="Silar P."/>
            <person name="Natvig D."/>
            <person name="Lalanne C."/>
            <person name="Gautier V."/>
            <person name="Ament-Velasquez S.L."/>
            <person name="Kruys A."/>
            <person name="Hutchinson M.I."/>
            <person name="Powell A.J."/>
            <person name="Barry K."/>
            <person name="Miller A.N."/>
            <person name="Grigoriev I.V."/>
            <person name="Debuchy R."/>
            <person name="Gladieux P."/>
            <person name="Thoren M.H."/>
            <person name="Johannesson H."/>
        </authorList>
    </citation>
    <scope>NUCLEOTIDE SEQUENCE</scope>
    <source>
        <strain evidence="2">PSN293</strain>
    </source>
</reference>
<evidence type="ECO:0000259" key="1">
    <source>
        <dbReference type="PROSITE" id="PS50053"/>
    </source>
</evidence>
<dbReference type="InterPro" id="IPR050158">
    <property type="entry name" value="Ubiquitin_ubiquitin-like"/>
</dbReference>
<organism evidence="2 3">
    <name type="scientific">Rhypophila decipiens</name>
    <dbReference type="NCBI Taxonomy" id="261697"/>
    <lineage>
        <taxon>Eukaryota</taxon>
        <taxon>Fungi</taxon>
        <taxon>Dikarya</taxon>
        <taxon>Ascomycota</taxon>
        <taxon>Pezizomycotina</taxon>
        <taxon>Sordariomycetes</taxon>
        <taxon>Sordariomycetidae</taxon>
        <taxon>Sordariales</taxon>
        <taxon>Naviculisporaceae</taxon>
        <taxon>Rhypophila</taxon>
    </lineage>
</organism>
<dbReference type="Gene3D" id="3.10.20.90">
    <property type="entry name" value="Phosphatidylinositol 3-kinase Catalytic Subunit, Chain A, domain 1"/>
    <property type="match status" value="2"/>
</dbReference>
<evidence type="ECO:0000313" key="2">
    <source>
        <dbReference type="EMBL" id="KAK4207650.1"/>
    </source>
</evidence>
<protein>
    <recommendedName>
        <fullName evidence="1">Ubiquitin-like domain-containing protein</fullName>
    </recommendedName>
</protein>
<dbReference type="Pfam" id="PF00240">
    <property type="entry name" value="ubiquitin"/>
    <property type="match status" value="2"/>
</dbReference>
<keyword evidence="3" id="KW-1185">Reference proteome</keyword>
<comment type="caution">
    <text evidence="2">The sequence shown here is derived from an EMBL/GenBank/DDBJ whole genome shotgun (WGS) entry which is preliminary data.</text>
</comment>
<dbReference type="EMBL" id="MU858281">
    <property type="protein sequence ID" value="KAK4207650.1"/>
    <property type="molecule type" value="Genomic_DNA"/>
</dbReference>
<dbReference type="InterPro" id="IPR000626">
    <property type="entry name" value="Ubiquitin-like_dom"/>
</dbReference>
<dbReference type="PANTHER" id="PTHR10666">
    <property type="entry name" value="UBIQUITIN"/>
    <property type="match status" value="1"/>
</dbReference>
<gene>
    <name evidence="2" type="ORF">QBC37DRAFT_327001</name>
</gene>
<name>A0AAN6XXZ3_9PEZI</name>
<dbReference type="SUPFAM" id="SSF54236">
    <property type="entry name" value="Ubiquitin-like"/>
    <property type="match status" value="2"/>
</dbReference>
<sequence length="200" mass="22413">MAAPTQNFLMIEEINSDAGAPQMLKSFPLSKTVKELKIAIATMMGEPNEWQSIMVIFLGQEMENENRTLLSHKIGNSDTIFFVRSIEPPPPYIPNNSGFPDDKKDTPVQALPSTIIIKTVFFKNIEGRSMTLEDLPISMTIGQVKDKLGTEKHMENDSTVRFTFGGKTLDEKKTLMDYNVQNLSTIDIVWRMPGGLVTLT</sequence>
<accession>A0AAN6XXZ3</accession>
<evidence type="ECO:0000313" key="3">
    <source>
        <dbReference type="Proteomes" id="UP001301769"/>
    </source>
</evidence>
<reference evidence="2" key="1">
    <citation type="journal article" date="2023" name="Mol. Phylogenet. Evol.">
        <title>Genome-scale phylogeny and comparative genomics of the fungal order Sordariales.</title>
        <authorList>
            <person name="Hensen N."/>
            <person name="Bonometti L."/>
            <person name="Westerberg I."/>
            <person name="Brannstrom I.O."/>
            <person name="Guillou S."/>
            <person name="Cros-Aarteil S."/>
            <person name="Calhoun S."/>
            <person name="Haridas S."/>
            <person name="Kuo A."/>
            <person name="Mondo S."/>
            <person name="Pangilinan J."/>
            <person name="Riley R."/>
            <person name="LaButti K."/>
            <person name="Andreopoulos B."/>
            <person name="Lipzen A."/>
            <person name="Chen C."/>
            <person name="Yan M."/>
            <person name="Daum C."/>
            <person name="Ng V."/>
            <person name="Clum A."/>
            <person name="Steindorff A."/>
            <person name="Ohm R.A."/>
            <person name="Martin F."/>
            <person name="Silar P."/>
            <person name="Natvig D.O."/>
            <person name="Lalanne C."/>
            <person name="Gautier V."/>
            <person name="Ament-Velasquez S.L."/>
            <person name="Kruys A."/>
            <person name="Hutchinson M.I."/>
            <person name="Powell A.J."/>
            <person name="Barry K."/>
            <person name="Miller A.N."/>
            <person name="Grigoriev I.V."/>
            <person name="Debuchy R."/>
            <person name="Gladieux P."/>
            <person name="Hiltunen Thoren M."/>
            <person name="Johannesson H."/>
        </authorList>
    </citation>
    <scope>NUCLEOTIDE SEQUENCE</scope>
    <source>
        <strain evidence="2">PSN293</strain>
    </source>
</reference>
<dbReference type="AlphaFoldDB" id="A0AAN6XXZ3"/>